<gene>
    <name evidence="3" type="ORF">IEO21_05175</name>
</gene>
<organism evidence="3 4">
    <name type="scientific">Rhodonia placenta</name>
    <dbReference type="NCBI Taxonomy" id="104341"/>
    <lineage>
        <taxon>Eukaryota</taxon>
        <taxon>Fungi</taxon>
        <taxon>Dikarya</taxon>
        <taxon>Basidiomycota</taxon>
        <taxon>Agaricomycotina</taxon>
        <taxon>Agaricomycetes</taxon>
        <taxon>Polyporales</taxon>
        <taxon>Adustoporiaceae</taxon>
        <taxon>Rhodonia</taxon>
    </lineage>
</organism>
<keyword evidence="2" id="KW-1133">Transmembrane helix</keyword>
<reference evidence="3" key="1">
    <citation type="submission" date="2020-11" db="EMBL/GenBank/DDBJ databases">
        <authorList>
            <person name="Koelle M."/>
            <person name="Horta M.A.C."/>
            <person name="Nowrousian M."/>
            <person name="Ohm R.A."/>
            <person name="Benz P."/>
            <person name="Pilgard A."/>
        </authorList>
    </citation>
    <scope>NUCLEOTIDE SEQUENCE</scope>
    <source>
        <strain evidence="3">FPRL280</strain>
    </source>
</reference>
<name>A0A8H7P2S2_9APHY</name>
<feature type="transmembrane region" description="Helical" evidence="2">
    <location>
        <begin position="56"/>
        <end position="73"/>
    </location>
</feature>
<accession>A0A8H7P2S2</accession>
<feature type="compositionally biased region" description="Polar residues" evidence="1">
    <location>
        <begin position="144"/>
        <end position="179"/>
    </location>
</feature>
<feature type="transmembrane region" description="Helical" evidence="2">
    <location>
        <begin position="12"/>
        <end position="36"/>
    </location>
</feature>
<dbReference type="Proteomes" id="UP000639403">
    <property type="component" value="Unassembled WGS sequence"/>
</dbReference>
<evidence type="ECO:0000256" key="2">
    <source>
        <dbReference type="SAM" id="Phobius"/>
    </source>
</evidence>
<comment type="caution">
    <text evidence="3">The sequence shown here is derived from an EMBL/GenBank/DDBJ whole genome shotgun (WGS) entry which is preliminary data.</text>
</comment>
<feature type="region of interest" description="Disordered" evidence="1">
    <location>
        <begin position="144"/>
        <end position="202"/>
    </location>
</feature>
<keyword evidence="2" id="KW-0472">Membrane</keyword>
<evidence type="ECO:0000256" key="1">
    <source>
        <dbReference type="SAM" id="MobiDB-lite"/>
    </source>
</evidence>
<protein>
    <submittedName>
        <fullName evidence="3">Uncharacterized protein</fullName>
    </submittedName>
</protein>
<reference evidence="3" key="2">
    <citation type="journal article" name="Front. Microbiol.">
        <title>Degradative Capacity of Two Strains of Rhodonia placenta: From Phenotype to Genotype.</title>
        <authorList>
            <person name="Kolle M."/>
            <person name="Horta M.A.C."/>
            <person name="Nowrousian M."/>
            <person name="Ohm R.A."/>
            <person name="Benz J.P."/>
            <person name="Pilgard A."/>
        </authorList>
    </citation>
    <scope>NUCLEOTIDE SEQUENCE</scope>
    <source>
        <strain evidence="3">FPRL280</strain>
    </source>
</reference>
<proteinExistence type="predicted"/>
<keyword evidence="2" id="KW-0812">Transmembrane</keyword>
<evidence type="ECO:0000313" key="3">
    <source>
        <dbReference type="EMBL" id="KAF9814332.1"/>
    </source>
</evidence>
<dbReference type="AlphaFoldDB" id="A0A8H7P2S2"/>
<evidence type="ECO:0000313" key="4">
    <source>
        <dbReference type="Proteomes" id="UP000639403"/>
    </source>
</evidence>
<dbReference type="EMBL" id="JADOXO010000089">
    <property type="protein sequence ID" value="KAF9814332.1"/>
    <property type="molecule type" value="Genomic_DNA"/>
</dbReference>
<sequence length="320" mass="35335">MSLFQGQGVVRTICFLYALTSALAIAFFSPSVPAWIQQTWCKWVVPLARLFANEALILLFKGGPTDGAVLFLFRKARPMASKVTYAPRRSIPSLTTPSRLLKRSVAVFHSSWIPETAAARFQLPLGRYVLDDFSDRCAIGTSSSTLSTRIHPSPGTSSPRSLTVDSSPLTPPRNQNAPSKRSLPSDDEPVSDPRPRKKARNMDLDSEAEVLFIVSPVAPRPAGRLKTRSRKIPEIDFRRLAPCSSRLPPLEYEPVKFKPVPKSNVWDTLLDTNCSYPRISVSVALHALRDVSTANSTQFTPGSTHLGNQLTCSYMKKGRP</sequence>